<keyword evidence="1" id="KW-1133">Transmembrane helix</keyword>
<proteinExistence type="predicted"/>
<keyword evidence="1" id="KW-0472">Membrane</keyword>
<feature type="transmembrane region" description="Helical" evidence="1">
    <location>
        <begin position="50"/>
        <end position="71"/>
    </location>
</feature>
<dbReference type="EMBL" id="FOBB01000004">
    <property type="protein sequence ID" value="SEM38445.1"/>
    <property type="molecule type" value="Genomic_DNA"/>
</dbReference>
<dbReference type="STRING" id="573321.SAMN04488505_104234"/>
<protein>
    <submittedName>
        <fullName evidence="2">Uncharacterized protein</fullName>
    </submittedName>
</protein>
<evidence type="ECO:0000256" key="1">
    <source>
        <dbReference type="SAM" id="Phobius"/>
    </source>
</evidence>
<gene>
    <name evidence="2" type="ORF">SAMN04488505_104234</name>
</gene>
<sequence>MDSFNDQPMETLLLKKILAICISELARIIRTIGTVVRRQVLPDMSQRRKLLFPVVFYPVIVTGLALLLITWDKKIHPLIYPVSAKSEITLTLHNGQVIPIRASPAGNVAYVYINVDSILYAAKRATGMKIRV</sequence>
<evidence type="ECO:0000313" key="3">
    <source>
        <dbReference type="Proteomes" id="UP000198984"/>
    </source>
</evidence>
<evidence type="ECO:0000313" key="2">
    <source>
        <dbReference type="EMBL" id="SEM38445.1"/>
    </source>
</evidence>
<keyword evidence="3" id="KW-1185">Reference proteome</keyword>
<dbReference type="Proteomes" id="UP000198984">
    <property type="component" value="Unassembled WGS sequence"/>
</dbReference>
<keyword evidence="1" id="KW-0812">Transmembrane</keyword>
<dbReference type="AlphaFoldDB" id="A0A1H7XXQ4"/>
<reference evidence="2 3" key="1">
    <citation type="submission" date="2016-10" db="EMBL/GenBank/DDBJ databases">
        <authorList>
            <person name="de Groot N.N."/>
        </authorList>
    </citation>
    <scope>NUCLEOTIDE SEQUENCE [LARGE SCALE GENOMIC DNA]</scope>
    <source>
        <strain evidence="2 3">DSM 21039</strain>
    </source>
</reference>
<name>A0A1H7XXQ4_9BACT</name>
<organism evidence="2 3">
    <name type="scientific">Chitinophaga rupis</name>
    <dbReference type="NCBI Taxonomy" id="573321"/>
    <lineage>
        <taxon>Bacteria</taxon>
        <taxon>Pseudomonadati</taxon>
        <taxon>Bacteroidota</taxon>
        <taxon>Chitinophagia</taxon>
        <taxon>Chitinophagales</taxon>
        <taxon>Chitinophagaceae</taxon>
        <taxon>Chitinophaga</taxon>
    </lineage>
</organism>
<accession>A0A1H7XXQ4</accession>